<sequence>MSLIDGYGVLVGTLHSYECDSGRSDTEYYHCTILVRAGSALFRCAVDLDSKKQKDGLQWRVLRISRNDLEAVVDLSPGWHMLVSERGGGALDYLRSPLLRSTQECLHVRERTEPGVADPAEGCFPWFYGSSLEAFRDLELVLKRAVKLFVFGEPFRVGKGVHNIHQNQGDPVGSRWSPENGIWQDGAVAGLTASGEILMFISRFRTQATKTDSRGKPSVS</sequence>
<protein>
    <recommendedName>
        <fullName evidence="3">DUF2278 domain-containing protein</fullName>
    </recommendedName>
</protein>
<dbReference type="STRING" id="290512.Paes_1902"/>
<reference evidence="1" key="1">
    <citation type="submission" date="2008-06" db="EMBL/GenBank/DDBJ databases">
        <title>Complete sequence of chromosome of Prosthecochloris aestuarii DSM 271.</title>
        <authorList>
            <consortium name="US DOE Joint Genome Institute"/>
            <person name="Lucas S."/>
            <person name="Copeland A."/>
            <person name="Lapidus A."/>
            <person name="Glavina del Rio T."/>
            <person name="Dalin E."/>
            <person name="Tice H."/>
            <person name="Bruce D."/>
            <person name="Goodwin L."/>
            <person name="Pitluck S."/>
            <person name="Schmutz J."/>
            <person name="Larimer F."/>
            <person name="Land M."/>
            <person name="Hauser L."/>
            <person name="Kyrpides N."/>
            <person name="Anderson I."/>
            <person name="Liu Z."/>
            <person name="Li T."/>
            <person name="Zhao F."/>
            <person name="Overmann J."/>
            <person name="Bryant D.A."/>
            <person name="Richardson P."/>
        </authorList>
    </citation>
    <scope>NUCLEOTIDE SEQUENCE [LARGE SCALE GENOMIC DNA]</scope>
    <source>
        <strain evidence="1">DSM 271</strain>
    </source>
</reference>
<dbReference type="KEGG" id="paa:Paes_1902"/>
<proteinExistence type="predicted"/>
<dbReference type="eggNOG" id="COG5634">
    <property type="taxonomic scope" value="Bacteria"/>
</dbReference>
<dbReference type="AlphaFoldDB" id="B4S4L8"/>
<evidence type="ECO:0000313" key="1">
    <source>
        <dbReference type="EMBL" id="ACF46914.1"/>
    </source>
</evidence>
<dbReference type="RefSeq" id="WP_012506447.1">
    <property type="nucleotide sequence ID" value="NC_011059.1"/>
</dbReference>
<dbReference type="Proteomes" id="UP000002725">
    <property type="component" value="Chromosome"/>
</dbReference>
<dbReference type="HOGENOM" id="CLU_1297959_0_0_10"/>
<gene>
    <name evidence="1" type="ordered locus">Paes_1902</name>
</gene>
<organism evidence="1 2">
    <name type="scientific">Prosthecochloris aestuarii (strain DSM 271 / SK 413)</name>
    <dbReference type="NCBI Taxonomy" id="290512"/>
    <lineage>
        <taxon>Bacteria</taxon>
        <taxon>Pseudomonadati</taxon>
        <taxon>Chlorobiota</taxon>
        <taxon>Chlorobiia</taxon>
        <taxon>Chlorobiales</taxon>
        <taxon>Chlorobiaceae</taxon>
        <taxon>Prosthecochloris</taxon>
    </lineage>
</organism>
<name>B4S4L8_PROA2</name>
<evidence type="ECO:0008006" key="3">
    <source>
        <dbReference type="Google" id="ProtNLM"/>
    </source>
</evidence>
<dbReference type="EMBL" id="CP001108">
    <property type="protein sequence ID" value="ACF46914.1"/>
    <property type="molecule type" value="Genomic_DNA"/>
</dbReference>
<accession>B4S4L8</accession>
<keyword evidence="2" id="KW-1185">Reference proteome</keyword>
<evidence type="ECO:0000313" key="2">
    <source>
        <dbReference type="Proteomes" id="UP000002725"/>
    </source>
</evidence>
<dbReference type="InterPro" id="IPR019268">
    <property type="entry name" value="DUF2278"/>
</dbReference>
<dbReference type="Pfam" id="PF10042">
    <property type="entry name" value="DUF2278"/>
    <property type="match status" value="1"/>
</dbReference>